<feature type="binding site" evidence="7">
    <location>
        <position position="72"/>
    </location>
    <ligand>
        <name>tRNA</name>
        <dbReference type="ChEBI" id="CHEBI:17843"/>
    </ligand>
</feature>
<dbReference type="SUPFAM" id="SSF53178">
    <property type="entry name" value="Peptidyl-tRNA hydrolase-like"/>
    <property type="match status" value="1"/>
</dbReference>
<organism evidence="8 9">
    <name type="scientific">Nitrosomonas stercoris</name>
    <dbReference type="NCBI Taxonomy" id="1444684"/>
    <lineage>
        <taxon>Bacteria</taxon>
        <taxon>Pseudomonadati</taxon>
        <taxon>Pseudomonadota</taxon>
        <taxon>Betaproteobacteria</taxon>
        <taxon>Nitrosomonadales</taxon>
        <taxon>Nitrosomonadaceae</taxon>
        <taxon>Nitrosomonas</taxon>
    </lineage>
</organism>
<accession>A0A4Y1YP86</accession>
<proteinExistence type="inferred from homology"/>
<evidence type="ECO:0000256" key="5">
    <source>
        <dbReference type="ARBA" id="ARBA00038063"/>
    </source>
</evidence>
<dbReference type="PROSITE" id="PS01196">
    <property type="entry name" value="PEPT_TRNA_HYDROL_2"/>
    <property type="match status" value="1"/>
</dbReference>
<dbReference type="AlphaFoldDB" id="A0A4Y1YP86"/>
<comment type="function">
    <text evidence="7">Hydrolyzes ribosome-free peptidyl-tRNAs (with 1 or more amino acids incorporated), which drop off the ribosome during protein synthesis, or as a result of ribosome stalling.</text>
</comment>
<dbReference type="EMBL" id="AP019755">
    <property type="protein sequence ID" value="BBL35628.1"/>
    <property type="molecule type" value="Genomic_DNA"/>
</dbReference>
<reference evidence="8 9" key="1">
    <citation type="submission" date="2019-06" db="EMBL/GenBank/DDBJ databases">
        <title>Nitrosomonas stercoris KYUHI-S whole genome shotgun sequence.</title>
        <authorList>
            <person name="Nakagawa T."/>
            <person name="Tsuchiya Y."/>
            <person name="Takahashi R."/>
        </authorList>
    </citation>
    <scope>NUCLEOTIDE SEQUENCE [LARGE SCALE GENOMIC DNA]</scope>
    <source>
        <strain evidence="8 9">KYUHI-S</strain>
    </source>
</reference>
<feature type="binding site" evidence="7">
    <location>
        <position position="70"/>
    </location>
    <ligand>
        <name>tRNA</name>
        <dbReference type="ChEBI" id="CHEBI:17843"/>
    </ligand>
</feature>
<dbReference type="GO" id="GO:0072344">
    <property type="term" value="P:rescue of stalled ribosome"/>
    <property type="evidence" value="ECO:0007669"/>
    <property type="project" value="UniProtKB-UniRule"/>
</dbReference>
<dbReference type="InterPro" id="IPR001328">
    <property type="entry name" value="Pept_tRNA_hydro"/>
</dbReference>
<evidence type="ECO:0000256" key="6">
    <source>
        <dbReference type="ARBA" id="ARBA00050038"/>
    </source>
</evidence>
<keyword evidence="3 7" id="KW-0378">Hydrolase</keyword>
<dbReference type="HAMAP" id="MF_00083">
    <property type="entry name" value="Pept_tRNA_hydro_bact"/>
    <property type="match status" value="1"/>
</dbReference>
<evidence type="ECO:0000256" key="3">
    <source>
        <dbReference type="ARBA" id="ARBA00022801"/>
    </source>
</evidence>
<dbReference type="NCBIfam" id="TIGR00447">
    <property type="entry name" value="pth"/>
    <property type="match status" value="1"/>
</dbReference>
<comment type="subunit">
    <text evidence="7">Monomer.</text>
</comment>
<comment type="function">
    <text evidence="7">Catalyzes the release of premature peptidyl moieties from peptidyl-tRNA molecules trapped in stalled 50S ribosomal subunits, and thus maintains levels of free tRNAs and 50S ribosomes.</text>
</comment>
<keyword evidence="4 7" id="KW-0694">RNA-binding</keyword>
<protein>
    <recommendedName>
        <fullName evidence="6 7">Peptidyl-tRNA hydrolase</fullName>
        <shortName evidence="7">Pth</shortName>
        <ecNumber evidence="1 7">3.1.1.29</ecNumber>
    </recommendedName>
</protein>
<sequence length="193" mass="21611">MTSLPIKLVAGLGNPGEKYIATRHNIGFDWLDRLADRLLVSFSPETRFRGLCARVTQPDHDIWLLKPQTYMNVSGMSVGALCRYYKIIPEQVLVIHDELDLLPGAIKLKFGGGTGGHNGLKSIVTDLSSQNFWRLRIGVGHPGNRNQVVDYVLHPPRKEEFLLIDEAIEHSMLVWSLIAQGDFAAAMQQLHTQ</sequence>
<dbReference type="CDD" id="cd00462">
    <property type="entry name" value="PTH"/>
    <property type="match status" value="1"/>
</dbReference>
<keyword evidence="7" id="KW-0963">Cytoplasm</keyword>
<dbReference type="Proteomes" id="UP000316473">
    <property type="component" value="Chromosome"/>
</dbReference>
<dbReference type="FunFam" id="3.40.50.1470:FF:000001">
    <property type="entry name" value="Peptidyl-tRNA hydrolase"/>
    <property type="match status" value="1"/>
</dbReference>
<comment type="subcellular location">
    <subcellularLocation>
        <location evidence="7">Cytoplasm</location>
    </subcellularLocation>
</comment>
<feature type="site" description="Discriminates between blocked and unblocked aminoacyl-tRNA" evidence="7">
    <location>
        <position position="14"/>
    </location>
</feature>
<gene>
    <name evidence="7" type="primary">pth</name>
    <name evidence="8" type="ORF">Nstercoris_01902</name>
</gene>
<evidence type="ECO:0000313" key="8">
    <source>
        <dbReference type="EMBL" id="BBL35628.1"/>
    </source>
</evidence>
<dbReference type="GO" id="GO:0004045">
    <property type="term" value="F:peptidyl-tRNA hydrolase activity"/>
    <property type="evidence" value="ECO:0007669"/>
    <property type="project" value="UniProtKB-UniRule"/>
</dbReference>
<feature type="binding site" evidence="7">
    <location>
        <position position="118"/>
    </location>
    <ligand>
        <name>tRNA</name>
        <dbReference type="ChEBI" id="CHEBI:17843"/>
    </ligand>
</feature>
<comment type="catalytic activity">
    <reaction evidence="7">
        <text>an N-acyl-L-alpha-aminoacyl-tRNA + H2O = an N-acyl-L-amino acid + a tRNA + H(+)</text>
        <dbReference type="Rhea" id="RHEA:54448"/>
        <dbReference type="Rhea" id="RHEA-COMP:10123"/>
        <dbReference type="Rhea" id="RHEA-COMP:13883"/>
        <dbReference type="ChEBI" id="CHEBI:15377"/>
        <dbReference type="ChEBI" id="CHEBI:15378"/>
        <dbReference type="ChEBI" id="CHEBI:59874"/>
        <dbReference type="ChEBI" id="CHEBI:78442"/>
        <dbReference type="ChEBI" id="CHEBI:138191"/>
        <dbReference type="EC" id="3.1.1.29"/>
    </reaction>
</comment>
<dbReference type="InterPro" id="IPR018171">
    <property type="entry name" value="Pept_tRNA_hydro_CS"/>
</dbReference>
<keyword evidence="9" id="KW-1185">Reference proteome</keyword>
<dbReference type="InterPro" id="IPR036416">
    <property type="entry name" value="Pept_tRNA_hydro_sf"/>
</dbReference>
<evidence type="ECO:0000256" key="4">
    <source>
        <dbReference type="ARBA" id="ARBA00022884"/>
    </source>
</evidence>
<feature type="active site" description="Proton acceptor" evidence="7">
    <location>
        <position position="24"/>
    </location>
</feature>
<evidence type="ECO:0000256" key="7">
    <source>
        <dbReference type="HAMAP-Rule" id="MF_00083"/>
    </source>
</evidence>
<dbReference type="GO" id="GO:0005737">
    <property type="term" value="C:cytoplasm"/>
    <property type="evidence" value="ECO:0007669"/>
    <property type="project" value="UniProtKB-SubCell"/>
</dbReference>
<dbReference type="PANTHER" id="PTHR17224">
    <property type="entry name" value="PEPTIDYL-TRNA HYDROLASE"/>
    <property type="match status" value="1"/>
</dbReference>
<dbReference type="Gene3D" id="3.40.50.1470">
    <property type="entry name" value="Peptidyl-tRNA hydrolase"/>
    <property type="match status" value="1"/>
</dbReference>
<name>A0A4Y1YP86_9PROT</name>
<evidence type="ECO:0000256" key="2">
    <source>
        <dbReference type="ARBA" id="ARBA00022555"/>
    </source>
</evidence>
<dbReference type="PANTHER" id="PTHR17224:SF1">
    <property type="entry name" value="PEPTIDYL-TRNA HYDROLASE"/>
    <property type="match status" value="1"/>
</dbReference>
<feature type="binding site" evidence="7">
    <location>
        <position position="19"/>
    </location>
    <ligand>
        <name>tRNA</name>
        <dbReference type="ChEBI" id="CHEBI:17843"/>
    </ligand>
</feature>
<dbReference type="Pfam" id="PF01195">
    <property type="entry name" value="Pept_tRNA_hydro"/>
    <property type="match status" value="1"/>
</dbReference>
<feature type="site" description="Stabilizes the basic form of H active site to accept a proton" evidence="7">
    <location>
        <position position="97"/>
    </location>
</feature>
<dbReference type="GO" id="GO:0000049">
    <property type="term" value="F:tRNA binding"/>
    <property type="evidence" value="ECO:0007669"/>
    <property type="project" value="UniProtKB-UniRule"/>
</dbReference>
<keyword evidence="2 7" id="KW-0820">tRNA-binding</keyword>
<evidence type="ECO:0000256" key="1">
    <source>
        <dbReference type="ARBA" id="ARBA00013260"/>
    </source>
</evidence>
<dbReference type="KEGG" id="nst:Nstercoris_01902"/>
<dbReference type="EC" id="3.1.1.29" evidence="1 7"/>
<evidence type="ECO:0000313" key="9">
    <source>
        <dbReference type="Proteomes" id="UP000316473"/>
    </source>
</evidence>
<comment type="similarity">
    <text evidence="5 7">Belongs to the PTH family.</text>
</comment>
<dbReference type="GO" id="GO:0006515">
    <property type="term" value="P:protein quality control for misfolded or incompletely synthesized proteins"/>
    <property type="evidence" value="ECO:0007669"/>
    <property type="project" value="UniProtKB-UniRule"/>
</dbReference>